<dbReference type="SUPFAM" id="SSF46946">
    <property type="entry name" value="S13-like H2TH domain"/>
    <property type="match status" value="1"/>
</dbReference>
<dbReference type="Pfam" id="PF06831">
    <property type="entry name" value="H2TH"/>
    <property type="match status" value="1"/>
</dbReference>
<keyword evidence="6 12" id="KW-0802">TPR repeat</keyword>
<dbReference type="SMART" id="SM00898">
    <property type="entry name" value="Fapy_DNA_glyco"/>
    <property type="match status" value="1"/>
</dbReference>
<dbReference type="InterPro" id="IPR021183">
    <property type="entry name" value="NatA_aux_su"/>
</dbReference>
<dbReference type="InterPro" id="IPR013105">
    <property type="entry name" value="TPR_2"/>
</dbReference>
<comment type="similarity">
    <text evidence="1">Belongs to the FPG family.</text>
</comment>
<dbReference type="InterPro" id="IPR011990">
    <property type="entry name" value="TPR-like_helical_dom_sf"/>
</dbReference>
<proteinExistence type="inferred from homology"/>
<dbReference type="Pfam" id="PF07719">
    <property type="entry name" value="TPR_2"/>
    <property type="match status" value="1"/>
</dbReference>
<evidence type="ECO:0000256" key="1">
    <source>
        <dbReference type="ARBA" id="ARBA00009409"/>
    </source>
</evidence>
<feature type="repeat" description="TPR" evidence="12">
    <location>
        <begin position="491"/>
        <end position="524"/>
    </location>
</feature>
<keyword evidence="11" id="KW-0326">Glycosidase</keyword>
<evidence type="ECO:0000256" key="10">
    <source>
        <dbReference type="ARBA" id="ARBA00023268"/>
    </source>
</evidence>
<feature type="domain" description="Formamidopyrimidine-DNA glycosylase catalytic" evidence="14">
    <location>
        <begin position="2"/>
        <end position="132"/>
    </location>
</feature>
<sequence length="1249" mass="141802">MPEIAEVARIVHYLKKHIVGKTIASVKVQEDDIIYGKVGTSAGAFQTAMTGKKVVDARQQGKYFWLVMDSPPHPLMHFGMSGWMKFNNDDTAYYRPAKKEEEQWPPKFWKFILQTSDNPSCEAAFVDARRLGRVRLIEAKADDMRKTTPLKENGPDPVIDRDIVTDEWLGKLMKKKKVPIKALLLNQANISGVGNWVGDEVLYQARIHPEQYSNTFSDAQIKQLHDALISVCTTACELLGESERFPADWLMKHRWGKGKKDGGKLPNGEKITFITVGGRTSAVVPSRQKKTGGVAGDVPSKEEDVEEAVDQESDEPKLAKKRKTGKSFTNQEASSPKNKKKKLKEESEEEPAEEKPSKNRKSATEVKPSNGTASKGSTSKSDAPTNTTADSSIGRRRSARLGRYRFMSDSELVAMPQALSSKENSLFRQVVKSYETKQYKKGIKAADQVLRKSPNHGDTQAMKALIMNSQGHSDEAFALAKVALRNDMKSQICWHVYGILYRSQKNYDEAMRAYRTALRLDGDSQQIQRDLAMLQIQTRDYEGYIESRLTMLKAKPNTRQNWTALAVAHHLAGDLTKAEDVLVRYENSLNNPPPRTDLEHTEAALYKNTIIAEAGDYQRALDHIETLLKHPLDRTAVMEMRAQYLLKLGKNEDAEKAYRALIERNNAFRDYYDGLENALGLDRLKEESINRLAELYESLAKKDERVDAPRRIPLDFLQGCSFRSAADSYLKPRLNKGIPSLFANVKALYKDTSKLQTIEELVNSYLEKSAMNGSAEGETKAGKSDKFEESVLYFLAQHYNYFLSRDLEKATSFIDRALEKNPKSVDFNMTKARIFKNYGDTEKAAAAMNHARELDEKDRYINTKCAKYQLRNNQNDAALETMSKFTRNETTGGALGDLKEMQCLWYFIEDGEAFVRNEKYNLALKRFQTIYDIFDIWQEDQFDFHNFSLKKGQIRAYVNLIRWEDYLRGHPFFSRAAVSAIKIYILLHDRPHLASLVNGGADFENLDENEKKKALKKAKKEQEKQEKAEAEKQATNKKTTADGEVKKEDLDPKGLKLLQTKEPLEDATKWVNFVLQFSPKMIEAQNVGFEVYIRKGKYLLATRCLLAASKLDPENPSLHEQTIRLQHTLNTLSEPLAPKVSEVLKETFKLVPADTSLPSFNDSFYERHSQSAPHVRAALKVRQLLTADQSRPQNEKELLNTLSFPTVALADAKEGLALLSEWKSSREAKDAYLEAARKIWPQATVFKKS</sequence>
<dbReference type="InterPro" id="IPR012319">
    <property type="entry name" value="FPG_cat"/>
</dbReference>
<gene>
    <name evidence="15" type="ORF">M501DRAFT_1029086</name>
</gene>
<evidence type="ECO:0000256" key="2">
    <source>
        <dbReference type="ARBA" id="ARBA00012720"/>
    </source>
</evidence>
<dbReference type="PROSITE" id="PS50005">
    <property type="entry name" value="TPR"/>
    <property type="match status" value="1"/>
</dbReference>
<evidence type="ECO:0000256" key="13">
    <source>
        <dbReference type="SAM" id="MobiDB-lite"/>
    </source>
</evidence>
<organism evidence="15 16">
    <name type="scientific">Patellaria atrata CBS 101060</name>
    <dbReference type="NCBI Taxonomy" id="1346257"/>
    <lineage>
        <taxon>Eukaryota</taxon>
        <taxon>Fungi</taxon>
        <taxon>Dikarya</taxon>
        <taxon>Ascomycota</taxon>
        <taxon>Pezizomycotina</taxon>
        <taxon>Dothideomycetes</taxon>
        <taxon>Dothideomycetes incertae sedis</taxon>
        <taxon>Patellariales</taxon>
        <taxon>Patellariaceae</taxon>
        <taxon>Patellaria</taxon>
    </lineage>
</organism>
<feature type="compositionally biased region" description="Basic and acidic residues" evidence="13">
    <location>
        <begin position="1020"/>
        <end position="1046"/>
    </location>
</feature>
<dbReference type="Gene3D" id="1.25.40.1010">
    <property type="match status" value="1"/>
</dbReference>
<feature type="compositionally biased region" description="Polar residues" evidence="13">
    <location>
        <begin position="367"/>
        <end position="391"/>
    </location>
</feature>
<dbReference type="GO" id="GO:0019104">
    <property type="term" value="F:DNA N-glycosylase activity"/>
    <property type="evidence" value="ECO:0007669"/>
    <property type="project" value="InterPro"/>
</dbReference>
<dbReference type="Gene3D" id="1.25.40.1040">
    <property type="match status" value="1"/>
</dbReference>
<dbReference type="PANTHER" id="PTHR22767">
    <property type="entry name" value="N-TERMINAL ACETYLTRANSFERASE-RELATED"/>
    <property type="match status" value="1"/>
</dbReference>
<keyword evidence="9" id="KW-0456">Lyase</keyword>
<dbReference type="CDD" id="cd08972">
    <property type="entry name" value="PF_Nei_N"/>
    <property type="match status" value="1"/>
</dbReference>
<dbReference type="InterPro" id="IPR010979">
    <property type="entry name" value="Ribosomal_uS13-like_H2TH"/>
</dbReference>
<dbReference type="GO" id="GO:0031415">
    <property type="term" value="C:NatA complex"/>
    <property type="evidence" value="ECO:0007669"/>
    <property type="project" value="TreeGrafter"/>
</dbReference>
<keyword evidence="16" id="KW-1185">Reference proteome</keyword>
<dbReference type="InterPro" id="IPR019734">
    <property type="entry name" value="TPR_rpt"/>
</dbReference>
<keyword evidence="7" id="KW-0238">DNA-binding</keyword>
<keyword evidence="10" id="KW-0511">Multifunctional enzyme</keyword>
<evidence type="ECO:0000313" key="15">
    <source>
        <dbReference type="EMBL" id="KAF2842372.1"/>
    </source>
</evidence>
<evidence type="ECO:0000256" key="12">
    <source>
        <dbReference type="PROSITE-ProRule" id="PRU00339"/>
    </source>
</evidence>
<dbReference type="SUPFAM" id="SSF81624">
    <property type="entry name" value="N-terminal domain of MutM-like DNA repair proteins"/>
    <property type="match status" value="1"/>
</dbReference>
<dbReference type="SUPFAM" id="SSF48452">
    <property type="entry name" value="TPR-like"/>
    <property type="match status" value="2"/>
</dbReference>
<evidence type="ECO:0000259" key="14">
    <source>
        <dbReference type="PROSITE" id="PS51068"/>
    </source>
</evidence>
<feature type="compositionally biased region" description="Acidic residues" evidence="13">
    <location>
        <begin position="303"/>
        <end position="313"/>
    </location>
</feature>
<dbReference type="EC" id="4.2.99.18" evidence="2"/>
<keyword evidence="8" id="KW-0234">DNA repair</keyword>
<dbReference type="FunFam" id="1.10.8.50:FF:000009">
    <property type="entry name" value="Formamidopyrimidine-DNA glycosylase"/>
    <property type="match status" value="1"/>
</dbReference>
<dbReference type="PROSITE" id="PS51068">
    <property type="entry name" value="FPG_CAT"/>
    <property type="match status" value="1"/>
</dbReference>
<reference evidence="15" key="1">
    <citation type="journal article" date="2020" name="Stud. Mycol.">
        <title>101 Dothideomycetes genomes: a test case for predicting lifestyles and emergence of pathogens.</title>
        <authorList>
            <person name="Haridas S."/>
            <person name="Albert R."/>
            <person name="Binder M."/>
            <person name="Bloem J."/>
            <person name="Labutti K."/>
            <person name="Salamov A."/>
            <person name="Andreopoulos B."/>
            <person name="Baker S."/>
            <person name="Barry K."/>
            <person name="Bills G."/>
            <person name="Bluhm B."/>
            <person name="Cannon C."/>
            <person name="Castanera R."/>
            <person name="Culley D."/>
            <person name="Daum C."/>
            <person name="Ezra D."/>
            <person name="Gonzalez J."/>
            <person name="Henrissat B."/>
            <person name="Kuo A."/>
            <person name="Liang C."/>
            <person name="Lipzen A."/>
            <person name="Lutzoni F."/>
            <person name="Magnuson J."/>
            <person name="Mondo S."/>
            <person name="Nolan M."/>
            <person name="Ohm R."/>
            <person name="Pangilinan J."/>
            <person name="Park H.-J."/>
            <person name="Ramirez L."/>
            <person name="Alfaro M."/>
            <person name="Sun H."/>
            <person name="Tritt A."/>
            <person name="Yoshinaga Y."/>
            <person name="Zwiers L.-H."/>
            <person name="Turgeon B."/>
            <person name="Goodwin S."/>
            <person name="Spatafora J."/>
            <person name="Crous P."/>
            <person name="Grigoriev I."/>
        </authorList>
    </citation>
    <scope>NUCLEOTIDE SEQUENCE</scope>
    <source>
        <strain evidence="15">CBS 101060</strain>
    </source>
</reference>
<evidence type="ECO:0000256" key="4">
    <source>
        <dbReference type="ARBA" id="ARBA00022763"/>
    </source>
</evidence>
<dbReference type="FunFam" id="1.25.40.1040:FF:000003">
    <property type="entry name" value="N-terminal acetyltransferase A, auxiliary subunit"/>
    <property type="match status" value="1"/>
</dbReference>
<dbReference type="SMART" id="SM00028">
    <property type="entry name" value="TPR"/>
    <property type="match status" value="6"/>
</dbReference>
<dbReference type="Gene3D" id="1.10.8.50">
    <property type="match status" value="1"/>
</dbReference>
<dbReference type="GO" id="GO:0140078">
    <property type="term" value="F:class I DNA-(apurinic or apyrimidinic site) endonuclease activity"/>
    <property type="evidence" value="ECO:0007669"/>
    <property type="project" value="UniProtKB-EC"/>
</dbReference>
<name>A0A9P4SH23_9PEZI</name>
<evidence type="ECO:0000256" key="9">
    <source>
        <dbReference type="ARBA" id="ARBA00023239"/>
    </source>
</evidence>
<dbReference type="Gene3D" id="3.20.190.10">
    <property type="entry name" value="MutM-like, N-terminal"/>
    <property type="match status" value="1"/>
</dbReference>
<dbReference type="GO" id="GO:0003684">
    <property type="term" value="F:damaged DNA binding"/>
    <property type="evidence" value="ECO:0007669"/>
    <property type="project" value="InterPro"/>
</dbReference>
<dbReference type="GO" id="GO:0006284">
    <property type="term" value="P:base-excision repair"/>
    <property type="evidence" value="ECO:0007669"/>
    <property type="project" value="InterPro"/>
</dbReference>
<dbReference type="OrthoDB" id="10263032at2759"/>
<feature type="region of interest" description="Disordered" evidence="13">
    <location>
        <begin position="283"/>
        <end position="396"/>
    </location>
</feature>
<evidence type="ECO:0000256" key="11">
    <source>
        <dbReference type="ARBA" id="ARBA00023295"/>
    </source>
</evidence>
<protein>
    <recommendedName>
        <fullName evidence="2">DNA-(apurinic or apyrimidinic site) lyase</fullName>
        <ecNumber evidence="2">4.2.99.18</ecNumber>
    </recommendedName>
</protein>
<evidence type="ECO:0000256" key="3">
    <source>
        <dbReference type="ARBA" id="ARBA00022737"/>
    </source>
</evidence>
<keyword evidence="3" id="KW-0677">Repeat</keyword>
<dbReference type="Pfam" id="PF01149">
    <property type="entry name" value="Fapy_DNA_glyco"/>
    <property type="match status" value="1"/>
</dbReference>
<accession>A0A9P4SH23</accession>
<dbReference type="GO" id="GO:0008270">
    <property type="term" value="F:zinc ion binding"/>
    <property type="evidence" value="ECO:0007669"/>
    <property type="project" value="InterPro"/>
</dbReference>
<dbReference type="InterPro" id="IPR035937">
    <property type="entry name" value="FPG_N"/>
</dbReference>
<keyword evidence="4" id="KW-0227">DNA damage</keyword>
<dbReference type="AlphaFoldDB" id="A0A9P4SH23"/>
<evidence type="ECO:0000256" key="5">
    <source>
        <dbReference type="ARBA" id="ARBA00022801"/>
    </source>
</evidence>
<dbReference type="InterPro" id="IPR015886">
    <property type="entry name" value="H2TH_FPG"/>
</dbReference>
<dbReference type="SMART" id="SM01232">
    <property type="entry name" value="H2TH"/>
    <property type="match status" value="1"/>
</dbReference>
<evidence type="ECO:0000256" key="6">
    <source>
        <dbReference type="ARBA" id="ARBA00022803"/>
    </source>
</evidence>
<feature type="region of interest" description="Disordered" evidence="13">
    <location>
        <begin position="1014"/>
        <end position="1046"/>
    </location>
</feature>
<keyword evidence="5" id="KW-0378">Hydrolase</keyword>
<dbReference type="PANTHER" id="PTHR22767:SF2">
    <property type="entry name" value="N(ALPHA)-ACETYLTRANSFERASE 15_16, ISOFORM A"/>
    <property type="match status" value="1"/>
</dbReference>
<comment type="caution">
    <text evidence="15">The sequence shown here is derived from an EMBL/GenBank/DDBJ whole genome shotgun (WGS) entry which is preliminary data.</text>
</comment>
<evidence type="ECO:0000256" key="7">
    <source>
        <dbReference type="ARBA" id="ARBA00023125"/>
    </source>
</evidence>
<dbReference type="EMBL" id="MU006090">
    <property type="protein sequence ID" value="KAF2842372.1"/>
    <property type="molecule type" value="Genomic_DNA"/>
</dbReference>
<evidence type="ECO:0000256" key="8">
    <source>
        <dbReference type="ARBA" id="ARBA00023204"/>
    </source>
</evidence>
<dbReference type="Pfam" id="PF12569">
    <property type="entry name" value="NatA_aux_su"/>
    <property type="match status" value="1"/>
</dbReference>
<dbReference type="FunFam" id="1.25.40.1010:FF:000002">
    <property type="entry name" value="N-terminal acetyltransferase catalytic subunit (NAT1)"/>
    <property type="match status" value="1"/>
</dbReference>
<dbReference type="Proteomes" id="UP000799429">
    <property type="component" value="Unassembled WGS sequence"/>
</dbReference>
<evidence type="ECO:0000313" key="16">
    <source>
        <dbReference type="Proteomes" id="UP000799429"/>
    </source>
</evidence>